<dbReference type="EMBL" id="QOIM01000042">
    <property type="protein sequence ID" value="RCG14821.1"/>
    <property type="molecule type" value="Genomic_DNA"/>
</dbReference>
<evidence type="ECO:0000259" key="3">
    <source>
        <dbReference type="Pfam" id="PF00080"/>
    </source>
</evidence>
<feature type="region of interest" description="Disordered" evidence="2">
    <location>
        <begin position="22"/>
        <end position="70"/>
    </location>
</feature>
<comment type="caution">
    <text evidence="4">The sequence shown here is derived from an EMBL/GenBank/DDBJ whole genome shotgun (WGS) entry which is preliminary data.</text>
</comment>
<dbReference type="Pfam" id="PF00080">
    <property type="entry name" value="Sod_Cu"/>
    <property type="match status" value="1"/>
</dbReference>
<evidence type="ECO:0000313" key="5">
    <source>
        <dbReference type="Proteomes" id="UP000253507"/>
    </source>
</evidence>
<accession>A0A367E9Y7</accession>
<sequence length="333" mass="34911">MRAAGVGGVAAVTVVTALFAGSEPSSASEVPAAGKPRGLKVLRDLWGPENRGPGNRADLGGSEDLGDGEGARIVRSLQQGKEVGLRDLSLRLGSGTVEIVGREDSSEEPSEDRGGDRGENSGDDRGDDRRKGDGGEGRLTRELRVTDGQGAHRVLRLGGRGAGAADLSDRSVLVRYDQFSPANAFVRPDAVTYDRAKVPAGARIGVTRTVADGATSVQLEVGGLPKNRTYGAHVHTEPCGAGPDAAGPHYQNKKDPVRPSTDPRYANPRNEVWLDFTTNAKGEGKAVSRHDWTFRKGEARSVVLHERGTRTEAGHAGEAGARLACFTVPLAGG</sequence>
<feature type="compositionally biased region" description="Basic and acidic residues" evidence="2">
    <location>
        <begin position="111"/>
        <end position="138"/>
    </location>
</feature>
<name>A0A367E9Y7_9ACTN</name>
<feature type="region of interest" description="Disordered" evidence="2">
    <location>
        <begin position="241"/>
        <end position="265"/>
    </location>
</feature>
<dbReference type="Proteomes" id="UP000253507">
    <property type="component" value="Unassembled WGS sequence"/>
</dbReference>
<gene>
    <name evidence="4" type="ORF">DQ392_27415</name>
</gene>
<dbReference type="OrthoDB" id="3297424at2"/>
<dbReference type="GO" id="GO:0046872">
    <property type="term" value="F:metal ion binding"/>
    <property type="evidence" value="ECO:0007669"/>
    <property type="project" value="InterPro"/>
</dbReference>
<dbReference type="GO" id="GO:0006801">
    <property type="term" value="P:superoxide metabolic process"/>
    <property type="evidence" value="ECO:0007669"/>
    <property type="project" value="InterPro"/>
</dbReference>
<dbReference type="InterPro" id="IPR001424">
    <property type="entry name" value="SOD_Cu_Zn_dom"/>
</dbReference>
<feature type="region of interest" description="Disordered" evidence="2">
    <location>
        <begin position="96"/>
        <end position="138"/>
    </location>
</feature>
<dbReference type="InterPro" id="IPR036423">
    <property type="entry name" value="SOD-like_Cu/Zn_dom_sf"/>
</dbReference>
<feature type="compositionally biased region" description="Low complexity" evidence="2">
    <location>
        <begin position="22"/>
        <end position="34"/>
    </location>
</feature>
<keyword evidence="5" id="KW-1185">Reference proteome</keyword>
<evidence type="ECO:0000256" key="1">
    <source>
        <dbReference type="ARBA" id="ARBA00010457"/>
    </source>
</evidence>
<reference evidence="4 5" key="1">
    <citation type="submission" date="2018-06" db="EMBL/GenBank/DDBJ databases">
        <title>Streptomyces reniochalinae sp. nov. and Streptomyces diacarnus sp. nov. from marine sponges.</title>
        <authorList>
            <person name="Li L."/>
        </authorList>
    </citation>
    <scope>NUCLEOTIDE SEQUENCE [LARGE SCALE GENOMIC DNA]</scope>
    <source>
        <strain evidence="4 5">LHW50302</strain>
    </source>
</reference>
<proteinExistence type="inferred from homology"/>
<organism evidence="4 5">
    <name type="scientific">Streptomyces reniochalinae</name>
    <dbReference type="NCBI Taxonomy" id="2250578"/>
    <lineage>
        <taxon>Bacteria</taxon>
        <taxon>Bacillati</taxon>
        <taxon>Actinomycetota</taxon>
        <taxon>Actinomycetes</taxon>
        <taxon>Kitasatosporales</taxon>
        <taxon>Streptomycetaceae</taxon>
        <taxon>Streptomyces</taxon>
    </lineage>
</organism>
<feature type="domain" description="Superoxide dismutase copper/zinc binding" evidence="3">
    <location>
        <begin position="212"/>
        <end position="325"/>
    </location>
</feature>
<protein>
    <recommendedName>
        <fullName evidence="3">Superoxide dismutase copper/zinc binding domain-containing protein</fullName>
    </recommendedName>
</protein>
<dbReference type="AlphaFoldDB" id="A0A367E9Y7"/>
<evidence type="ECO:0000313" key="4">
    <source>
        <dbReference type="EMBL" id="RCG14821.1"/>
    </source>
</evidence>
<dbReference type="SUPFAM" id="SSF49329">
    <property type="entry name" value="Cu,Zn superoxide dismutase-like"/>
    <property type="match status" value="1"/>
</dbReference>
<evidence type="ECO:0000256" key="2">
    <source>
        <dbReference type="SAM" id="MobiDB-lite"/>
    </source>
</evidence>
<comment type="similarity">
    <text evidence="1">Belongs to the Cu-Zn superoxide dismutase family.</text>
</comment>
<dbReference type="Gene3D" id="2.60.40.200">
    <property type="entry name" value="Superoxide dismutase, copper/zinc binding domain"/>
    <property type="match status" value="1"/>
</dbReference>